<reference evidence="3" key="1">
    <citation type="submission" date="2007-04" db="EMBL/GenBank/DDBJ databases">
        <authorList>
            <consortium name="US DOE Joint Genome Institute"/>
            <person name="Copeland A."/>
            <person name="Lucas S."/>
            <person name="Lapidus A."/>
            <person name="Barry K."/>
            <person name="Detter J.C."/>
            <person name="Glavina del Rio T."/>
            <person name="Hammon N."/>
            <person name="Israni S."/>
            <person name="Dalin E."/>
            <person name="Tice H."/>
            <person name="Pitluck S."/>
            <person name="Chain P."/>
            <person name="Malfatti S."/>
            <person name="Shin M."/>
            <person name="Vergez L."/>
            <person name="Schmutz J."/>
            <person name="Larimer F."/>
            <person name="Land M."/>
            <person name="Hauser L."/>
            <person name="Kyrpides N."/>
            <person name="Mikhailova N."/>
            <person name="Miller C."/>
            <person name="Richardson P."/>
        </authorList>
    </citation>
    <scope>NUCLEOTIDE SEQUENCE</scope>
    <source>
        <strain evidence="3">PYR-GCK</strain>
    </source>
</reference>
<keyword evidence="1" id="KW-0808">Transferase</keyword>
<evidence type="ECO:0000256" key="1">
    <source>
        <dbReference type="ARBA" id="ARBA00022679"/>
    </source>
</evidence>
<dbReference type="Gene3D" id="3.40.50.2000">
    <property type="entry name" value="Glycogen Phosphorylase B"/>
    <property type="match status" value="1"/>
</dbReference>
<gene>
    <name evidence="3" type="ordered locus">Mflv_3875</name>
</gene>
<dbReference type="HOGENOM" id="CLU_050684_0_0_11"/>
<accession>A4TCW5</accession>
<sequence length="325" mass="34836">MARAVSISAHLQRPVTALTSRPLPEAHPFTATVTLPRDDTAEHVAEPTAHGALHWAPHHDAGYGARMQALAEWVADTGPDACVVDVSVEVAVFLRLLGVPVIVVAQPGDRTDPAHTLVYQVADHILAPWPRELNTPRWLLPHAAKTSYVGGISRFEGRTVDGYDADRDARIRAGELNVLLLGGAGGGFDKRIPSAGPDGVRWKALGGAGGDWVDDPWAAICDADVVVSHAGQNSVADLAAARRRAIVIPQPRPFDEQEATANVLARHGLAATATGWPDDDAWPLLLQTARESDPGRWRRWRVDGAAARAAEAIEDTAHRCRRPVA</sequence>
<dbReference type="SUPFAM" id="SSF53756">
    <property type="entry name" value="UDP-Glycosyltransferase/glycogen phosphorylase"/>
    <property type="match status" value="1"/>
</dbReference>
<dbReference type="EMBL" id="CP000656">
    <property type="protein sequence ID" value="ABP46346.1"/>
    <property type="molecule type" value="Genomic_DNA"/>
</dbReference>
<dbReference type="eggNOG" id="COG4671">
    <property type="taxonomic scope" value="Bacteria"/>
</dbReference>
<dbReference type="STRING" id="350054.Mflv_3875"/>
<reference evidence="3" key="2">
    <citation type="journal article" date="2013" name="PLoS ONE">
        <title>A Gene Expression Study of the Activities of Aromatic Ring-Cleavage Dioxygenases in Mycobacterium gilvum PYR-GCK to Changes in Salinity and pH during Pyrene Degradation.</title>
        <authorList>
            <person name="Badejo A.C."/>
            <person name="Badejo A.O."/>
            <person name="Shin K.H."/>
            <person name="Chai Y.G."/>
        </authorList>
    </citation>
    <scope>NUCLEOTIDE SEQUENCE [LARGE SCALE GENOMIC DNA]</scope>
    <source>
        <strain evidence="3">PYR-GCK</strain>
    </source>
</reference>
<dbReference type="Pfam" id="PF04101">
    <property type="entry name" value="Glyco_tran_28_C"/>
    <property type="match status" value="1"/>
</dbReference>
<evidence type="ECO:0000313" key="3">
    <source>
        <dbReference type="EMBL" id="ABP46346.1"/>
    </source>
</evidence>
<proteinExistence type="predicted"/>
<dbReference type="PANTHER" id="PTHR21015:SF22">
    <property type="entry name" value="GLYCOSYLTRANSFERASE"/>
    <property type="match status" value="1"/>
</dbReference>
<name>A4TCW5_MYCGI</name>
<dbReference type="PANTHER" id="PTHR21015">
    <property type="entry name" value="UDP-N-ACETYLGLUCOSAMINE--N-ACETYLMURAMYL-(PENTAPEPTIDE) PYROPHOSPHORYL-UNDECAPRENOL N-ACETYLGLUCOSAMINE TRANSFERASE 1"/>
    <property type="match status" value="1"/>
</dbReference>
<dbReference type="KEGG" id="mgi:Mflv_3875"/>
<feature type="domain" description="Glycosyl transferase family 28 C-terminal" evidence="2">
    <location>
        <begin position="219"/>
        <end position="270"/>
    </location>
</feature>
<dbReference type="GO" id="GO:0016758">
    <property type="term" value="F:hexosyltransferase activity"/>
    <property type="evidence" value="ECO:0007669"/>
    <property type="project" value="InterPro"/>
</dbReference>
<evidence type="ECO:0000259" key="2">
    <source>
        <dbReference type="Pfam" id="PF04101"/>
    </source>
</evidence>
<dbReference type="AlphaFoldDB" id="A4TCW5"/>
<organism evidence="3">
    <name type="scientific">Mycolicibacterium gilvum (strain PYR-GCK)</name>
    <name type="common">Mycobacterium gilvum (strain PYR-GCK)</name>
    <dbReference type="NCBI Taxonomy" id="350054"/>
    <lineage>
        <taxon>Bacteria</taxon>
        <taxon>Bacillati</taxon>
        <taxon>Actinomycetota</taxon>
        <taxon>Actinomycetes</taxon>
        <taxon>Mycobacteriales</taxon>
        <taxon>Mycobacteriaceae</taxon>
        <taxon>Mycolicibacterium</taxon>
    </lineage>
</organism>
<dbReference type="InterPro" id="IPR007235">
    <property type="entry name" value="Glyco_trans_28_C"/>
</dbReference>
<protein>
    <recommendedName>
        <fullName evidence="2">Glycosyl transferase family 28 C-terminal domain-containing protein</fullName>
    </recommendedName>
</protein>